<accession>A0A2P6SH30</accession>
<name>A0A2P6SH30_ROSCH</name>
<reference evidence="2 3" key="1">
    <citation type="journal article" date="2018" name="Nat. Genet.">
        <title>The Rosa genome provides new insights in the design of modern roses.</title>
        <authorList>
            <person name="Bendahmane M."/>
        </authorList>
    </citation>
    <scope>NUCLEOTIDE SEQUENCE [LARGE SCALE GENOMIC DNA]</scope>
    <source>
        <strain evidence="3">cv. Old Blush</strain>
    </source>
</reference>
<feature type="transmembrane region" description="Helical" evidence="1">
    <location>
        <begin position="6"/>
        <end position="32"/>
    </location>
</feature>
<evidence type="ECO:0000313" key="2">
    <source>
        <dbReference type="EMBL" id="PRQ57993.1"/>
    </source>
</evidence>
<evidence type="ECO:0000256" key="1">
    <source>
        <dbReference type="SAM" id="Phobius"/>
    </source>
</evidence>
<sequence length="76" mass="8584">MGFSQQYSYIVVLLVGIVICGLSLVCLVSRVLTLEEPERGLRIVKLTHVDVLKKTVAVHHIQQQMKLPLTQKRTSK</sequence>
<dbReference type="AlphaFoldDB" id="A0A2P6SH30"/>
<protein>
    <recommendedName>
        <fullName evidence="4">Transmembrane protein</fullName>
    </recommendedName>
</protein>
<dbReference type="Proteomes" id="UP000238479">
    <property type="component" value="Chromosome 1"/>
</dbReference>
<keyword evidence="1" id="KW-1133">Transmembrane helix</keyword>
<keyword evidence="3" id="KW-1185">Reference proteome</keyword>
<keyword evidence="1" id="KW-0472">Membrane</keyword>
<dbReference type="Gramene" id="PRQ57993">
    <property type="protein sequence ID" value="PRQ57993"/>
    <property type="gene ID" value="RchiOBHm_Chr1g0354381"/>
</dbReference>
<gene>
    <name evidence="2" type="ORF">RchiOBHm_Chr1g0354381</name>
</gene>
<organism evidence="2 3">
    <name type="scientific">Rosa chinensis</name>
    <name type="common">China rose</name>
    <dbReference type="NCBI Taxonomy" id="74649"/>
    <lineage>
        <taxon>Eukaryota</taxon>
        <taxon>Viridiplantae</taxon>
        <taxon>Streptophyta</taxon>
        <taxon>Embryophyta</taxon>
        <taxon>Tracheophyta</taxon>
        <taxon>Spermatophyta</taxon>
        <taxon>Magnoliopsida</taxon>
        <taxon>eudicotyledons</taxon>
        <taxon>Gunneridae</taxon>
        <taxon>Pentapetalae</taxon>
        <taxon>rosids</taxon>
        <taxon>fabids</taxon>
        <taxon>Rosales</taxon>
        <taxon>Rosaceae</taxon>
        <taxon>Rosoideae</taxon>
        <taxon>Rosoideae incertae sedis</taxon>
        <taxon>Rosa</taxon>
    </lineage>
</organism>
<dbReference type="EMBL" id="PDCK01000039">
    <property type="protein sequence ID" value="PRQ57993.1"/>
    <property type="molecule type" value="Genomic_DNA"/>
</dbReference>
<keyword evidence="1" id="KW-0812">Transmembrane</keyword>
<comment type="caution">
    <text evidence="2">The sequence shown here is derived from an EMBL/GenBank/DDBJ whole genome shotgun (WGS) entry which is preliminary data.</text>
</comment>
<evidence type="ECO:0000313" key="3">
    <source>
        <dbReference type="Proteomes" id="UP000238479"/>
    </source>
</evidence>
<evidence type="ECO:0008006" key="4">
    <source>
        <dbReference type="Google" id="ProtNLM"/>
    </source>
</evidence>
<proteinExistence type="predicted"/>